<organism evidence="8 9">
    <name type="scientific">Mycobacterium kansasii</name>
    <dbReference type="NCBI Taxonomy" id="1768"/>
    <lineage>
        <taxon>Bacteria</taxon>
        <taxon>Bacillati</taxon>
        <taxon>Actinomycetota</taxon>
        <taxon>Actinomycetes</taxon>
        <taxon>Mycobacteriales</taxon>
        <taxon>Mycobacteriaceae</taxon>
        <taxon>Mycobacterium</taxon>
    </lineage>
</organism>
<gene>
    <name evidence="8" type="ORF">BZL30_2866</name>
</gene>
<name>A0A1V3XK25_MYCKA</name>
<dbReference type="Proteomes" id="UP000189229">
    <property type="component" value="Unassembled WGS sequence"/>
</dbReference>
<feature type="chain" id="PRO_5039654430" evidence="6">
    <location>
        <begin position="29"/>
        <end position="80"/>
    </location>
</feature>
<evidence type="ECO:0000259" key="7">
    <source>
        <dbReference type="Pfam" id="PF02706"/>
    </source>
</evidence>
<proteinExistence type="predicted"/>
<keyword evidence="3" id="KW-0812">Transmembrane</keyword>
<keyword evidence="6" id="KW-0732">Signal</keyword>
<evidence type="ECO:0000313" key="9">
    <source>
        <dbReference type="Proteomes" id="UP000189229"/>
    </source>
</evidence>
<dbReference type="EMBL" id="MVBM01000002">
    <property type="protein sequence ID" value="OOK79458.1"/>
    <property type="molecule type" value="Genomic_DNA"/>
</dbReference>
<evidence type="ECO:0000313" key="8">
    <source>
        <dbReference type="EMBL" id="OOK79458.1"/>
    </source>
</evidence>
<dbReference type="InterPro" id="IPR003856">
    <property type="entry name" value="LPS_length_determ_N"/>
</dbReference>
<dbReference type="Pfam" id="PF02706">
    <property type="entry name" value="Wzz"/>
    <property type="match status" value="1"/>
</dbReference>
<evidence type="ECO:0000256" key="6">
    <source>
        <dbReference type="SAM" id="SignalP"/>
    </source>
</evidence>
<comment type="subcellular location">
    <subcellularLocation>
        <location evidence="1">Cell membrane</location>
        <topology evidence="1">Multi-pass membrane protein</topology>
    </subcellularLocation>
</comment>
<keyword evidence="4" id="KW-1133">Transmembrane helix</keyword>
<evidence type="ECO:0000256" key="4">
    <source>
        <dbReference type="ARBA" id="ARBA00022989"/>
    </source>
</evidence>
<evidence type="ECO:0000256" key="2">
    <source>
        <dbReference type="ARBA" id="ARBA00022475"/>
    </source>
</evidence>
<keyword evidence="5" id="KW-0472">Membrane</keyword>
<dbReference type="AlphaFoldDB" id="A0A1V3XK25"/>
<dbReference type="GO" id="GO:0005886">
    <property type="term" value="C:plasma membrane"/>
    <property type="evidence" value="ECO:0007669"/>
    <property type="project" value="UniProtKB-SubCell"/>
</dbReference>
<keyword evidence="2" id="KW-1003">Cell membrane</keyword>
<protein>
    <submittedName>
        <fullName evidence="8">Chain length determinant family protein</fullName>
    </submittedName>
</protein>
<feature type="signal peptide" evidence="6">
    <location>
        <begin position="1"/>
        <end position="28"/>
    </location>
</feature>
<comment type="caution">
    <text evidence="8">The sequence shown here is derived from an EMBL/GenBank/DDBJ whole genome shotgun (WGS) entry which is preliminary data.</text>
</comment>
<sequence>MDFRTFVQTLLTRWKLVAAALLACLAGAAAVTIFQNKAYQSSATVLISIAGATDVTEVYWAGRPHKTGCRRTPRLPVGVP</sequence>
<evidence type="ECO:0000256" key="1">
    <source>
        <dbReference type="ARBA" id="ARBA00004651"/>
    </source>
</evidence>
<accession>A0A1V3XK25</accession>
<feature type="domain" description="Polysaccharide chain length determinant N-terminal" evidence="7">
    <location>
        <begin position="1"/>
        <end position="48"/>
    </location>
</feature>
<evidence type="ECO:0000256" key="5">
    <source>
        <dbReference type="ARBA" id="ARBA00023136"/>
    </source>
</evidence>
<reference evidence="8 9" key="1">
    <citation type="submission" date="2017-02" db="EMBL/GenBank/DDBJ databases">
        <title>Complete genome sequences of Mycobacterium kansasii strains isolated from rhesus macaques.</title>
        <authorList>
            <person name="Panda A."/>
            <person name="Nagaraj S."/>
            <person name="Zhao X."/>
            <person name="Tettelin H."/>
            <person name="Detolla L.J."/>
        </authorList>
    </citation>
    <scope>NUCLEOTIDE SEQUENCE [LARGE SCALE GENOMIC DNA]</scope>
    <source>
        <strain evidence="8 9">11-3813</strain>
    </source>
</reference>
<evidence type="ECO:0000256" key="3">
    <source>
        <dbReference type="ARBA" id="ARBA00022692"/>
    </source>
</evidence>